<gene>
    <name evidence="2" type="ORF">HF852_12705</name>
</gene>
<dbReference type="RefSeq" id="WP_168938512.1">
    <property type="nucleotide sequence ID" value="NZ_JABAGA010000018.1"/>
</dbReference>
<accession>A0A7X9SYL7</accession>
<dbReference type="EMBL" id="JABAGA010000018">
    <property type="protein sequence ID" value="NMF10431.1"/>
    <property type="molecule type" value="Genomic_DNA"/>
</dbReference>
<sequence>MAFTQEERFSANEDQIDNLTEAIEAQQRTLDVLIDAVNEIRRTAGLTPLDIVVPEDD</sequence>
<dbReference type="Proteomes" id="UP000589552">
    <property type="component" value="Unassembled WGS sequence"/>
</dbReference>
<evidence type="ECO:0008006" key="4">
    <source>
        <dbReference type="Google" id="ProtNLM"/>
    </source>
</evidence>
<keyword evidence="1" id="KW-0175">Coiled coil</keyword>
<protein>
    <recommendedName>
        <fullName evidence="4">SlyX protein</fullName>
    </recommendedName>
</protein>
<dbReference type="AlphaFoldDB" id="A0A7X9SYL7"/>
<organism evidence="2 3">
    <name type="scientific">Corynebacterium xerosis</name>
    <dbReference type="NCBI Taxonomy" id="1725"/>
    <lineage>
        <taxon>Bacteria</taxon>
        <taxon>Bacillati</taxon>
        <taxon>Actinomycetota</taxon>
        <taxon>Actinomycetes</taxon>
        <taxon>Mycobacteriales</taxon>
        <taxon>Corynebacteriaceae</taxon>
        <taxon>Corynebacterium</taxon>
    </lineage>
</organism>
<feature type="coiled-coil region" evidence="1">
    <location>
        <begin position="9"/>
        <end position="43"/>
    </location>
</feature>
<reference evidence="2 3" key="1">
    <citation type="submission" date="2020-04" db="EMBL/GenBank/DDBJ databases">
        <authorList>
            <person name="Hitch T.C.A."/>
            <person name="Wylensek D."/>
            <person name="Clavel T."/>
        </authorList>
    </citation>
    <scope>NUCLEOTIDE SEQUENCE [LARGE SCALE GENOMIC DNA]</scope>
    <source>
        <strain evidence="2 3">BL-383-APC-2I</strain>
    </source>
</reference>
<evidence type="ECO:0000313" key="2">
    <source>
        <dbReference type="EMBL" id="NMF10431.1"/>
    </source>
</evidence>
<comment type="caution">
    <text evidence="2">The sequence shown here is derived from an EMBL/GenBank/DDBJ whole genome shotgun (WGS) entry which is preliminary data.</text>
</comment>
<evidence type="ECO:0000313" key="3">
    <source>
        <dbReference type="Proteomes" id="UP000589552"/>
    </source>
</evidence>
<evidence type="ECO:0000256" key="1">
    <source>
        <dbReference type="SAM" id="Coils"/>
    </source>
</evidence>
<proteinExistence type="predicted"/>
<name>A0A7X9SYL7_9CORY</name>